<reference evidence="1" key="1">
    <citation type="submission" date="2021-01" db="EMBL/GenBank/DDBJ databases">
        <authorList>
            <person name="Kaushik A."/>
        </authorList>
    </citation>
    <scope>NUCLEOTIDE SEQUENCE</scope>
    <source>
        <strain evidence="1">AG2-2IIIB</strain>
    </source>
</reference>
<accession>A0A8H3DT51</accession>
<dbReference type="AlphaFoldDB" id="A0A8H3DT51"/>
<dbReference type="Proteomes" id="UP000663843">
    <property type="component" value="Unassembled WGS sequence"/>
</dbReference>
<evidence type="ECO:0000313" key="2">
    <source>
        <dbReference type="Proteomes" id="UP000663843"/>
    </source>
</evidence>
<sequence length="226" mass="25430">MKFPPRQPSPALFNVLHVSNRVSGACSSLASRPFDWPAAYEPDQPRAWPRLDDRPSTWRTAQSESAAQNMSPLLAARYPPRFPGFIFVGVQRASDRLPRHPSPFDYPVVCISDQPRARPGFDNRAGFQRDWDVKTEAEHTTRGSEDLARSANIPAPLPNHPELFASTYYTHLISLVAHFLSYTKPLDRDHGSDLTIEEAYRRNPIRKVSTLTGLFVHRETTGGPIA</sequence>
<proteinExistence type="predicted"/>
<gene>
    <name evidence="1" type="ORF">RDB_LOCUS201122</name>
</gene>
<evidence type="ECO:0000313" key="1">
    <source>
        <dbReference type="EMBL" id="CAE6542709.1"/>
    </source>
</evidence>
<organism evidence="1 2">
    <name type="scientific">Rhizoctonia solani</name>
    <dbReference type="NCBI Taxonomy" id="456999"/>
    <lineage>
        <taxon>Eukaryota</taxon>
        <taxon>Fungi</taxon>
        <taxon>Dikarya</taxon>
        <taxon>Basidiomycota</taxon>
        <taxon>Agaricomycotina</taxon>
        <taxon>Agaricomycetes</taxon>
        <taxon>Cantharellales</taxon>
        <taxon>Ceratobasidiaceae</taxon>
        <taxon>Rhizoctonia</taxon>
    </lineage>
</organism>
<comment type="caution">
    <text evidence="1">The sequence shown here is derived from an EMBL/GenBank/DDBJ whole genome shotgun (WGS) entry which is preliminary data.</text>
</comment>
<dbReference type="EMBL" id="CAJMWT010010647">
    <property type="protein sequence ID" value="CAE6542709.1"/>
    <property type="molecule type" value="Genomic_DNA"/>
</dbReference>
<protein>
    <submittedName>
        <fullName evidence="1">Uncharacterized protein</fullName>
    </submittedName>
</protein>
<name>A0A8H3DT51_9AGAM</name>